<dbReference type="Pfam" id="PF07228">
    <property type="entry name" value="SpoIIE"/>
    <property type="match status" value="1"/>
</dbReference>
<feature type="domain" description="PPM-type phosphatase" evidence="3">
    <location>
        <begin position="199"/>
        <end position="409"/>
    </location>
</feature>
<dbReference type="InterPro" id="IPR003018">
    <property type="entry name" value="GAF"/>
</dbReference>
<dbReference type="EMBL" id="BONQ01000054">
    <property type="protein sequence ID" value="GIG45577.1"/>
    <property type="molecule type" value="Genomic_DNA"/>
</dbReference>
<evidence type="ECO:0000313" key="5">
    <source>
        <dbReference type="Proteomes" id="UP000660611"/>
    </source>
</evidence>
<dbReference type="PANTHER" id="PTHR43156:SF2">
    <property type="entry name" value="STAGE II SPORULATION PROTEIN E"/>
    <property type="match status" value="1"/>
</dbReference>
<reference evidence="4" key="1">
    <citation type="submission" date="2021-01" db="EMBL/GenBank/DDBJ databases">
        <title>Whole genome shotgun sequence of Dactylosporangium siamense NBRC 106093.</title>
        <authorList>
            <person name="Komaki H."/>
            <person name="Tamura T."/>
        </authorList>
    </citation>
    <scope>NUCLEOTIDE SEQUENCE</scope>
    <source>
        <strain evidence="4">NBRC 106093</strain>
    </source>
</reference>
<dbReference type="RefSeq" id="WP_239135975.1">
    <property type="nucleotide sequence ID" value="NZ_BAAAVW010000011.1"/>
</dbReference>
<dbReference type="GO" id="GO:0016791">
    <property type="term" value="F:phosphatase activity"/>
    <property type="evidence" value="ECO:0007669"/>
    <property type="project" value="TreeGrafter"/>
</dbReference>
<dbReference type="InterPro" id="IPR036457">
    <property type="entry name" value="PPM-type-like_dom_sf"/>
</dbReference>
<accession>A0A919PK17</accession>
<evidence type="ECO:0000313" key="4">
    <source>
        <dbReference type="EMBL" id="GIG45577.1"/>
    </source>
</evidence>
<dbReference type="SUPFAM" id="SSF81606">
    <property type="entry name" value="PP2C-like"/>
    <property type="match status" value="1"/>
</dbReference>
<comment type="caution">
    <text evidence="4">The sequence shown here is derived from an EMBL/GenBank/DDBJ whole genome shotgun (WGS) entry which is preliminary data.</text>
</comment>
<evidence type="ECO:0000256" key="1">
    <source>
        <dbReference type="ARBA" id="ARBA00022801"/>
    </source>
</evidence>
<keyword evidence="1" id="KW-0378">Hydrolase</keyword>
<dbReference type="PANTHER" id="PTHR43156">
    <property type="entry name" value="STAGE II SPORULATION PROTEIN E-RELATED"/>
    <property type="match status" value="1"/>
</dbReference>
<dbReference type="SMART" id="SM00331">
    <property type="entry name" value="PP2C_SIG"/>
    <property type="match status" value="1"/>
</dbReference>
<dbReference type="SUPFAM" id="SSF55781">
    <property type="entry name" value="GAF domain-like"/>
    <property type="match status" value="1"/>
</dbReference>
<dbReference type="AlphaFoldDB" id="A0A919PK17"/>
<dbReference type="Pfam" id="PF13185">
    <property type="entry name" value="GAF_2"/>
    <property type="match status" value="1"/>
</dbReference>
<dbReference type="Gene3D" id="3.30.450.40">
    <property type="match status" value="1"/>
</dbReference>
<sequence>MRGRDTVPKRGGKATADSAERLRRLQAVTDAALSQLGLEDLLHELLERTLDILSADSAVALLLDQDSTDLVATAAAGLDQALRHDVRVPIGLGFAGGVAVRGQPVAVEHFDHAAGVEAALLPARIVSVLGVPMLSSGRVTGVLHIGTVAPRRFTADDIELLQLVADRASLATEARRSHLDRAAAVALQRSLLPARPPSIPGLDVAVRYVPGAQVGVGGDWYDVFDLPSGHVGIVIGDVAGSGLHAAVVMGRIRSALRAYAMETDDPADVLTRLDRKVQRFEPDAMATALYAVLDPTLSTVTLSSAGHLPPVMTQPDGPGRLLVLAPDLPLGAYRGAERRVTQLPIGPGEGLFLYTDGLVERRDQSIMKGLQRMVGALHPGTADATCDAAMGLLDGTAPTDDVAVLAVRRG</sequence>
<dbReference type="Gene3D" id="3.60.40.10">
    <property type="entry name" value="PPM-type phosphatase domain"/>
    <property type="match status" value="1"/>
</dbReference>
<dbReference type="InterPro" id="IPR001932">
    <property type="entry name" value="PPM-type_phosphatase-like_dom"/>
</dbReference>
<evidence type="ECO:0000259" key="2">
    <source>
        <dbReference type="SMART" id="SM00065"/>
    </source>
</evidence>
<gene>
    <name evidence="4" type="ORF">Dsi01nite_036180</name>
</gene>
<dbReference type="InterPro" id="IPR052016">
    <property type="entry name" value="Bact_Sigma-Reg"/>
</dbReference>
<protein>
    <submittedName>
        <fullName evidence="4">Cyclic diguanylate phosphodiesterase</fullName>
    </submittedName>
</protein>
<proteinExistence type="predicted"/>
<name>A0A919PK17_9ACTN</name>
<evidence type="ECO:0000259" key="3">
    <source>
        <dbReference type="SMART" id="SM00331"/>
    </source>
</evidence>
<organism evidence="4 5">
    <name type="scientific">Dactylosporangium siamense</name>
    <dbReference type="NCBI Taxonomy" id="685454"/>
    <lineage>
        <taxon>Bacteria</taxon>
        <taxon>Bacillati</taxon>
        <taxon>Actinomycetota</taxon>
        <taxon>Actinomycetes</taxon>
        <taxon>Micromonosporales</taxon>
        <taxon>Micromonosporaceae</taxon>
        <taxon>Dactylosporangium</taxon>
    </lineage>
</organism>
<dbReference type="Proteomes" id="UP000660611">
    <property type="component" value="Unassembled WGS sequence"/>
</dbReference>
<keyword evidence="5" id="KW-1185">Reference proteome</keyword>
<feature type="domain" description="GAF" evidence="2">
    <location>
        <begin position="37"/>
        <end position="189"/>
    </location>
</feature>
<dbReference type="InterPro" id="IPR029016">
    <property type="entry name" value="GAF-like_dom_sf"/>
</dbReference>
<dbReference type="SMART" id="SM00065">
    <property type="entry name" value="GAF"/>
    <property type="match status" value="1"/>
</dbReference>